<sequence length="86" mass="9805">MNMLYRWVSYQNFFMTISLAAPVVAMNLDERQSIYPNIAPLILSLPLSLQQFDVYGLSHRVKFTMNASAHGVGAIGRYGEERKPRI</sequence>
<evidence type="ECO:0000313" key="2">
    <source>
        <dbReference type="Proteomes" id="UP001195769"/>
    </source>
</evidence>
<reference evidence="1" key="1">
    <citation type="journal article" date="2020" name="New Phytol.">
        <title>Comparative genomics reveals dynamic genome evolution in host specialist ectomycorrhizal fungi.</title>
        <authorList>
            <person name="Lofgren L.A."/>
            <person name="Nguyen N.H."/>
            <person name="Vilgalys R."/>
            <person name="Ruytinx J."/>
            <person name="Liao H.L."/>
            <person name="Branco S."/>
            <person name="Kuo A."/>
            <person name="LaButti K."/>
            <person name="Lipzen A."/>
            <person name="Andreopoulos W."/>
            <person name="Pangilinan J."/>
            <person name="Riley R."/>
            <person name="Hundley H."/>
            <person name="Na H."/>
            <person name="Barry K."/>
            <person name="Grigoriev I.V."/>
            <person name="Stajich J.E."/>
            <person name="Kennedy P.G."/>
        </authorList>
    </citation>
    <scope>NUCLEOTIDE SEQUENCE</scope>
    <source>
        <strain evidence="1">FC203</strain>
    </source>
</reference>
<dbReference type="Proteomes" id="UP001195769">
    <property type="component" value="Unassembled WGS sequence"/>
</dbReference>
<accession>A0AAD4HMN5</accession>
<keyword evidence="2" id="KW-1185">Reference proteome</keyword>
<name>A0AAD4HMN5_9AGAM</name>
<dbReference type="EMBL" id="JABBWK010000013">
    <property type="protein sequence ID" value="KAG1903285.1"/>
    <property type="molecule type" value="Genomic_DNA"/>
</dbReference>
<dbReference type="RefSeq" id="XP_041228860.1">
    <property type="nucleotide sequence ID" value="XM_041374782.1"/>
</dbReference>
<organism evidence="1 2">
    <name type="scientific">Suillus fuscotomentosus</name>
    <dbReference type="NCBI Taxonomy" id="1912939"/>
    <lineage>
        <taxon>Eukaryota</taxon>
        <taxon>Fungi</taxon>
        <taxon>Dikarya</taxon>
        <taxon>Basidiomycota</taxon>
        <taxon>Agaricomycotina</taxon>
        <taxon>Agaricomycetes</taxon>
        <taxon>Agaricomycetidae</taxon>
        <taxon>Boletales</taxon>
        <taxon>Suillineae</taxon>
        <taxon>Suillaceae</taxon>
        <taxon>Suillus</taxon>
    </lineage>
</organism>
<dbReference type="GeneID" id="64669080"/>
<dbReference type="AlphaFoldDB" id="A0AAD4HMN5"/>
<evidence type="ECO:0000313" key="1">
    <source>
        <dbReference type="EMBL" id="KAG1903285.1"/>
    </source>
</evidence>
<protein>
    <submittedName>
        <fullName evidence="1">Uncharacterized protein</fullName>
    </submittedName>
</protein>
<gene>
    <name evidence="1" type="ORF">F5891DRAFT_94808</name>
</gene>
<proteinExistence type="predicted"/>
<comment type="caution">
    <text evidence="1">The sequence shown here is derived from an EMBL/GenBank/DDBJ whole genome shotgun (WGS) entry which is preliminary data.</text>
</comment>